<sequence length="219" mass="24081">MILTQVTLNDRHARTRAMLGNHYLLHQLLSTCLEGRAAPSGRAYQWVLEDDDLTMRPRVLLLTDQAVDAAAFDQAAPGCVLDVRARPYRLPEQVHAGDTLAFKVRANTTRNTYPNATPDRRGRPKRVALLATDEQRTWLKRTGTRAGFTVLSADVLRSEPLPLRKQGVTMCVHAVTFTGQLRVTDPAALQNAVRRGLGPAKGFGLGLLLLSFGARSACE</sequence>
<name>A0AAE3XED8_9DEIO</name>
<proteinExistence type="predicted"/>
<evidence type="ECO:0000313" key="1">
    <source>
        <dbReference type="EMBL" id="MDR6218994.1"/>
    </source>
</evidence>
<accession>A0AAE3XED8</accession>
<dbReference type="EMBL" id="JAVDQK010000005">
    <property type="protein sequence ID" value="MDR6218994.1"/>
    <property type="molecule type" value="Genomic_DNA"/>
</dbReference>
<protein>
    <submittedName>
        <fullName evidence="1">CRISPR system Cascade subunit CasE</fullName>
    </submittedName>
</protein>
<evidence type="ECO:0000313" key="2">
    <source>
        <dbReference type="Proteomes" id="UP001185331"/>
    </source>
</evidence>
<dbReference type="AlphaFoldDB" id="A0AAE3XED8"/>
<organism evidence="1 2">
    <name type="scientific">Deinococcus soli</name>
    <name type="common">ex Cha et al. 2016</name>
    <dbReference type="NCBI Taxonomy" id="1309411"/>
    <lineage>
        <taxon>Bacteria</taxon>
        <taxon>Thermotogati</taxon>
        <taxon>Deinococcota</taxon>
        <taxon>Deinococci</taxon>
        <taxon>Deinococcales</taxon>
        <taxon>Deinococcaceae</taxon>
        <taxon>Deinococcus</taxon>
    </lineage>
</organism>
<dbReference type="SUPFAM" id="SSF117987">
    <property type="entry name" value="CRISPR-associated protein"/>
    <property type="match status" value="2"/>
</dbReference>
<dbReference type="RefSeq" id="WP_309853952.1">
    <property type="nucleotide sequence ID" value="NZ_JAVDQJ010000004.1"/>
</dbReference>
<dbReference type="InterPro" id="IPR010179">
    <property type="entry name" value="CRISPR-assoc_prot_Cse3"/>
</dbReference>
<dbReference type="Gene3D" id="3.30.70.1210">
    <property type="entry name" value="Crispr-associated protein, domain 2"/>
    <property type="match status" value="1"/>
</dbReference>
<dbReference type="NCBIfam" id="TIGR01907">
    <property type="entry name" value="casE_Cse3"/>
    <property type="match status" value="1"/>
</dbReference>
<reference evidence="1" key="1">
    <citation type="submission" date="2023-07" db="EMBL/GenBank/DDBJ databases">
        <title>Sorghum-associated microbial communities from plants grown in Nebraska, USA.</title>
        <authorList>
            <person name="Schachtman D."/>
        </authorList>
    </citation>
    <scope>NUCLEOTIDE SEQUENCE</scope>
    <source>
        <strain evidence="1">BE330</strain>
    </source>
</reference>
<dbReference type="SMART" id="SM01101">
    <property type="entry name" value="CRISPR_assoc"/>
    <property type="match status" value="1"/>
</dbReference>
<dbReference type="Proteomes" id="UP001185331">
    <property type="component" value="Unassembled WGS sequence"/>
</dbReference>
<dbReference type="Gene3D" id="3.30.70.1200">
    <property type="entry name" value="Crispr-associated protein, domain 1"/>
    <property type="match status" value="1"/>
</dbReference>
<comment type="caution">
    <text evidence="1">The sequence shown here is derived from an EMBL/GenBank/DDBJ whole genome shotgun (WGS) entry which is preliminary data.</text>
</comment>
<gene>
    <name evidence="1" type="ORF">J2Y00_002591</name>
</gene>
<dbReference type="Pfam" id="PF08798">
    <property type="entry name" value="CRISPR_assoc"/>
    <property type="match status" value="1"/>
</dbReference>